<dbReference type="CDD" id="cd00616">
    <property type="entry name" value="AHBA_syn"/>
    <property type="match status" value="1"/>
</dbReference>
<dbReference type="Gene3D" id="3.40.640.10">
    <property type="entry name" value="Type I PLP-dependent aspartate aminotransferase-like (Major domain)"/>
    <property type="match status" value="1"/>
</dbReference>
<reference evidence="6 7" key="1">
    <citation type="journal article" date="2015" name="Nature">
        <title>rRNA introns, odd ribosomes, and small enigmatic genomes across a large radiation of phyla.</title>
        <authorList>
            <person name="Brown C.T."/>
            <person name="Hug L.A."/>
            <person name="Thomas B.C."/>
            <person name="Sharon I."/>
            <person name="Castelle C.J."/>
            <person name="Singh A."/>
            <person name="Wilkins M.J."/>
            <person name="Williams K.H."/>
            <person name="Banfield J.F."/>
        </authorList>
    </citation>
    <scope>NUCLEOTIDE SEQUENCE [LARGE SCALE GENOMIC DNA]</scope>
</reference>
<dbReference type="PIRSF" id="PIRSF000390">
    <property type="entry name" value="PLP_StrS"/>
    <property type="match status" value="1"/>
</dbReference>
<feature type="modified residue" description="N6-(pyridoxal phosphate)lysine" evidence="4">
    <location>
        <position position="186"/>
    </location>
</feature>
<comment type="caution">
    <text evidence="6">The sequence shown here is derived from an EMBL/GenBank/DDBJ whole genome shotgun (WGS) entry which is preliminary data.</text>
</comment>
<dbReference type="PANTHER" id="PTHR30244:SF36">
    <property type="entry name" value="3-OXO-GLUCOSE-6-PHOSPHATE:GLUTAMATE AMINOTRANSFERASE"/>
    <property type="match status" value="1"/>
</dbReference>
<feature type="active site" description="Proton acceptor" evidence="3">
    <location>
        <position position="186"/>
    </location>
</feature>
<dbReference type="InterPro" id="IPR015421">
    <property type="entry name" value="PyrdxlP-dep_Trfase_major"/>
</dbReference>
<dbReference type="Proteomes" id="UP000034803">
    <property type="component" value="Unassembled WGS sequence"/>
</dbReference>
<dbReference type="EMBL" id="LBOI01000011">
    <property type="protein sequence ID" value="KKP31333.1"/>
    <property type="molecule type" value="Genomic_DNA"/>
</dbReference>
<dbReference type="InterPro" id="IPR015422">
    <property type="entry name" value="PyrdxlP-dep_Trfase_small"/>
</dbReference>
<dbReference type="PANTHER" id="PTHR30244">
    <property type="entry name" value="TRANSAMINASE"/>
    <property type="match status" value="1"/>
</dbReference>
<dbReference type="AlphaFoldDB" id="A0A0F9YJ24"/>
<proteinExistence type="inferred from homology"/>
<dbReference type="Gene3D" id="3.90.1150.10">
    <property type="entry name" value="Aspartate Aminotransferase, domain 1"/>
    <property type="match status" value="1"/>
</dbReference>
<dbReference type="GO" id="GO:0030170">
    <property type="term" value="F:pyridoxal phosphate binding"/>
    <property type="evidence" value="ECO:0007669"/>
    <property type="project" value="TreeGrafter"/>
</dbReference>
<sequence>MKKINYLDFPKEYKERKGIYLNAFDRVMKKGVYVLGDEVHNFEGEFSKYLGSKYCIGVANGLEALQISLMAIGIGNGDEVITTPLSAVATTLAIMAVDATPIFVDIKENGQLDENLIEKAITKKTKAVMPVHLYGQPLEIEKINDICKKHKLFLIEDACQAHGTKFKGKIAGTFGDISCFSFYPTKNLGAIGDGGAISTNDEKMAKIMYQLRDYGQETKYMHTRYGLNSRLDELQASVLREKLRFLDKDNNKRSLIAKRYVDRLLKNENIKMILPSNFDDSNFHLFVIKTSKRDLLKEYLLKNGIPSLIHYPISIPDQPMFKGRYNNLEIPVTRKLISEILSIPCHPFMQIQEVDYVCKAINEFFNK</sequence>
<comment type="similarity">
    <text evidence="2 5">Belongs to the DegT/DnrJ/EryC1 family.</text>
</comment>
<dbReference type="PATRIC" id="fig|1618586.3.peg.625"/>
<dbReference type="SUPFAM" id="SSF53383">
    <property type="entry name" value="PLP-dependent transferases"/>
    <property type="match status" value="1"/>
</dbReference>
<evidence type="ECO:0000256" key="4">
    <source>
        <dbReference type="PIRSR" id="PIRSR000390-2"/>
    </source>
</evidence>
<protein>
    <submittedName>
        <fullName evidence="6">Glutamine-scyllo-inositol transaminase</fullName>
    </submittedName>
</protein>
<dbReference type="GO" id="GO:0008483">
    <property type="term" value="F:transaminase activity"/>
    <property type="evidence" value="ECO:0007669"/>
    <property type="project" value="TreeGrafter"/>
</dbReference>
<evidence type="ECO:0000256" key="1">
    <source>
        <dbReference type="ARBA" id="ARBA00022898"/>
    </source>
</evidence>
<evidence type="ECO:0000256" key="5">
    <source>
        <dbReference type="RuleBase" id="RU004508"/>
    </source>
</evidence>
<evidence type="ECO:0000313" key="7">
    <source>
        <dbReference type="Proteomes" id="UP000034803"/>
    </source>
</evidence>
<organism evidence="6 7">
    <name type="scientific">Candidatus Woesebacteria bacterium GW2011_GWC2_31_9</name>
    <dbReference type="NCBI Taxonomy" id="1618586"/>
    <lineage>
        <taxon>Bacteria</taxon>
        <taxon>Candidatus Woeseibacteriota</taxon>
    </lineage>
</organism>
<accession>A0A0F9YJ24</accession>
<gene>
    <name evidence="6" type="ORF">UR21_C0011G0014</name>
</gene>
<evidence type="ECO:0000256" key="3">
    <source>
        <dbReference type="PIRSR" id="PIRSR000390-1"/>
    </source>
</evidence>
<dbReference type="Pfam" id="PF01041">
    <property type="entry name" value="DegT_DnrJ_EryC1"/>
    <property type="match status" value="1"/>
</dbReference>
<evidence type="ECO:0000256" key="2">
    <source>
        <dbReference type="ARBA" id="ARBA00037999"/>
    </source>
</evidence>
<evidence type="ECO:0000313" key="6">
    <source>
        <dbReference type="EMBL" id="KKP31333.1"/>
    </source>
</evidence>
<dbReference type="GO" id="GO:0000271">
    <property type="term" value="P:polysaccharide biosynthetic process"/>
    <property type="evidence" value="ECO:0007669"/>
    <property type="project" value="TreeGrafter"/>
</dbReference>
<dbReference type="InterPro" id="IPR000653">
    <property type="entry name" value="DegT/StrS_aminotransferase"/>
</dbReference>
<dbReference type="InterPro" id="IPR015424">
    <property type="entry name" value="PyrdxlP-dep_Trfase"/>
</dbReference>
<name>A0A0F9YJ24_9BACT</name>
<keyword evidence="1 4" id="KW-0663">Pyridoxal phosphate</keyword>